<protein>
    <submittedName>
        <fullName evidence="1">DUF4291 family protein</fullName>
    </submittedName>
</protein>
<reference evidence="1" key="1">
    <citation type="submission" date="2023-07" db="EMBL/GenBank/DDBJ databases">
        <title>Two novel species in the genus Flavivirga.</title>
        <authorList>
            <person name="Kwon K."/>
        </authorList>
    </citation>
    <scope>NUCLEOTIDE SEQUENCE</scope>
    <source>
        <strain evidence="1">KACC 14158</strain>
    </source>
</reference>
<dbReference type="Pfam" id="PF14124">
    <property type="entry name" value="DUF4291"/>
    <property type="match status" value="1"/>
</dbReference>
<proteinExistence type="predicted"/>
<keyword evidence="2" id="KW-1185">Reference proteome</keyword>
<name>A0ABT8WR91_9FLAO</name>
<dbReference type="Proteomes" id="UP001176806">
    <property type="component" value="Unassembled WGS sequence"/>
</dbReference>
<evidence type="ECO:0000313" key="2">
    <source>
        <dbReference type="Proteomes" id="UP001176806"/>
    </source>
</evidence>
<dbReference type="InterPro" id="IPR025633">
    <property type="entry name" value="DUF4291"/>
</dbReference>
<accession>A0ABT8WR91</accession>
<sequence>MKRCGAKLERRAIQLGIRNKKIEKYAKNDILQIENISEFVKEQHQYVLSKELDKLMIPQDKNVIIQILY</sequence>
<gene>
    <name evidence="1" type="ORF">Q4Q40_15085</name>
</gene>
<evidence type="ECO:0000313" key="1">
    <source>
        <dbReference type="EMBL" id="MDO5975519.1"/>
    </source>
</evidence>
<organism evidence="1 2">
    <name type="scientific">Flavivirga jejuensis</name>
    <dbReference type="NCBI Taxonomy" id="870487"/>
    <lineage>
        <taxon>Bacteria</taxon>
        <taxon>Pseudomonadati</taxon>
        <taxon>Bacteroidota</taxon>
        <taxon>Flavobacteriia</taxon>
        <taxon>Flavobacteriales</taxon>
        <taxon>Flavobacteriaceae</taxon>
        <taxon>Flavivirga</taxon>
    </lineage>
</organism>
<comment type="caution">
    <text evidence="1">The sequence shown here is derived from an EMBL/GenBank/DDBJ whole genome shotgun (WGS) entry which is preliminary data.</text>
</comment>
<dbReference type="EMBL" id="JAUOEL010000005">
    <property type="protein sequence ID" value="MDO5975519.1"/>
    <property type="molecule type" value="Genomic_DNA"/>
</dbReference>